<dbReference type="GeneID" id="93449182"/>
<sequence>MYRKINSLFIRLKNFIRIHFSRSYTASLEGAYDFTVRNFGHQFKLPDVRFPVDKDTLNANDLPEVFSCIVDYIEEQGESNIAFRCNIVCMEIHDRLKSQYNIDSIVTSGDCRLNGNKIWSATRRQLLAQFGHRVPTMSHHVWLTIGEYIIDPTIMTTIRQKKRELFSNNIYEVTHMIFLCKHKHKTMRLENVILEYKPRLVGCEFYEHTQYGIPVFSISSGAPSSNSR</sequence>
<dbReference type="EMBL" id="JNHM01000028">
    <property type="protein sequence ID" value="KDS53951.1"/>
    <property type="molecule type" value="Genomic_DNA"/>
</dbReference>
<protein>
    <submittedName>
        <fullName evidence="1">Uncharacterized protein</fullName>
    </submittedName>
</protein>
<evidence type="ECO:0000313" key="2">
    <source>
        <dbReference type="Proteomes" id="UP000027661"/>
    </source>
</evidence>
<dbReference type="RefSeq" id="WP_008669851.1">
    <property type="nucleotide sequence ID" value="NZ_JNHM01000028.1"/>
</dbReference>
<dbReference type="AlphaFoldDB" id="A0A069SHB4"/>
<evidence type="ECO:0000313" key="1">
    <source>
        <dbReference type="EMBL" id="KDS53951.1"/>
    </source>
</evidence>
<dbReference type="PATRIC" id="fig|1339352.3.peg.2285"/>
<dbReference type="Proteomes" id="UP000027661">
    <property type="component" value="Unassembled WGS sequence"/>
</dbReference>
<name>A0A069SHB4_PHOVU</name>
<organism evidence="1 2">
    <name type="scientific">Phocaeicola vulgatus str. 3975 RP4</name>
    <dbReference type="NCBI Taxonomy" id="1339352"/>
    <lineage>
        <taxon>Bacteria</taxon>
        <taxon>Pseudomonadati</taxon>
        <taxon>Bacteroidota</taxon>
        <taxon>Bacteroidia</taxon>
        <taxon>Bacteroidales</taxon>
        <taxon>Bacteroidaceae</taxon>
        <taxon>Phocaeicola</taxon>
    </lineage>
</organism>
<reference evidence="1 2" key="1">
    <citation type="submission" date="2014-04" db="EMBL/GenBank/DDBJ databases">
        <authorList>
            <person name="Sears C."/>
            <person name="Carroll K."/>
            <person name="Sack B.R."/>
            <person name="Qadri F."/>
            <person name="Myers L.L."/>
            <person name="Chung G.-T."/>
            <person name="Escheverria P."/>
            <person name="Fraser C.M."/>
            <person name="Sadzewicz L."/>
            <person name="Shefchek K.A."/>
            <person name="Tallon L."/>
            <person name="Das S.P."/>
            <person name="Daugherty S."/>
            <person name="Mongodin E.F."/>
        </authorList>
    </citation>
    <scope>NUCLEOTIDE SEQUENCE [LARGE SCALE GENOMIC DNA]</scope>
    <source>
        <strain evidence="1 2">3975 RP4</strain>
    </source>
</reference>
<gene>
    <name evidence="1" type="ORF">M099_2378</name>
</gene>
<accession>A0A069SHB4</accession>
<proteinExistence type="predicted"/>
<comment type="caution">
    <text evidence="1">The sequence shown here is derived from an EMBL/GenBank/DDBJ whole genome shotgun (WGS) entry which is preliminary data.</text>
</comment>